<dbReference type="PATRIC" id="fig|537010.4.peg.385"/>
<evidence type="ECO:0000256" key="1">
    <source>
        <dbReference type="SAM" id="MobiDB-lite"/>
    </source>
</evidence>
<dbReference type="InterPro" id="IPR016913">
    <property type="entry name" value="UCP029215"/>
</dbReference>
<dbReference type="HOGENOM" id="CLU_672128_0_0_9"/>
<name>G9XHI4_DESHA</name>
<dbReference type="Pfam" id="PF09979">
    <property type="entry name" value="DUF2213"/>
    <property type="match status" value="1"/>
</dbReference>
<dbReference type="Proteomes" id="UP000004416">
    <property type="component" value="Unassembled WGS sequence"/>
</dbReference>
<organism evidence="2 3">
    <name type="scientific">Desulfitobacterium hafniense DP7</name>
    <dbReference type="NCBI Taxonomy" id="537010"/>
    <lineage>
        <taxon>Bacteria</taxon>
        <taxon>Bacillati</taxon>
        <taxon>Bacillota</taxon>
        <taxon>Clostridia</taxon>
        <taxon>Eubacteriales</taxon>
        <taxon>Desulfitobacteriaceae</taxon>
        <taxon>Desulfitobacterium</taxon>
    </lineage>
</organism>
<evidence type="ECO:0000313" key="3">
    <source>
        <dbReference type="Proteomes" id="UP000004416"/>
    </source>
</evidence>
<sequence>MPLKAFYGSRFSPNMTRTPEGFLICHNVPIGRTGWLEYLGQELGIEDKYDVMVKVHRSPDELFSPAAMASFEGKPVTDDHPSSEIRADNYSSYTRGTTTNVRQGAGEESDCLVADLVIYDPKLISEVENGKREVSCGYTCNYVPIEGTEDYKQISLRGNHVAVVDAGRAGARVAIKDHKPIERSKAMKKNTLFGKMLKAFAIDASPEELAEASKLAGDESPFEPKPAEPPKPAVDEGEGIIGARLDKLEAAVGQILQALAPKSEANALDALENELSGQAGQEESVTIPVEQIDANDEAPVSPPNERPENPIPGADRNAMLTAIRTVKPIIAAMKDPSERKQAADALAKTFRSQMAQPATQTQNGYAGILAAQQANAAKIAKDSKAQPEDMTELGKKWAKQYNPHYKEGK</sequence>
<feature type="compositionally biased region" description="Pro residues" evidence="1">
    <location>
        <begin position="223"/>
        <end position="232"/>
    </location>
</feature>
<dbReference type="EMBL" id="AFZX01000010">
    <property type="protein sequence ID" value="EHL08986.1"/>
    <property type="molecule type" value="Genomic_DNA"/>
</dbReference>
<gene>
    <name evidence="2" type="ORF">HMPREF0322_00409</name>
</gene>
<protein>
    <recommendedName>
        <fullName evidence="4">DUF2213 domain-containing protein</fullName>
    </recommendedName>
</protein>
<feature type="region of interest" description="Disordered" evidence="1">
    <location>
        <begin position="276"/>
        <end position="315"/>
    </location>
</feature>
<accession>G9XHI4</accession>
<comment type="caution">
    <text evidence="2">The sequence shown here is derived from an EMBL/GenBank/DDBJ whole genome shotgun (WGS) entry which is preliminary data.</text>
</comment>
<evidence type="ECO:0008006" key="4">
    <source>
        <dbReference type="Google" id="ProtNLM"/>
    </source>
</evidence>
<dbReference type="AlphaFoldDB" id="G9XHI4"/>
<reference evidence="2 3" key="1">
    <citation type="submission" date="2011-08" db="EMBL/GenBank/DDBJ databases">
        <authorList>
            <person name="Weinstock G."/>
            <person name="Sodergren E."/>
            <person name="Clifton S."/>
            <person name="Fulton L."/>
            <person name="Fulton B."/>
            <person name="Courtney L."/>
            <person name="Fronick C."/>
            <person name="Harrison M."/>
            <person name="Strong C."/>
            <person name="Farmer C."/>
            <person name="Delahaunty K."/>
            <person name="Markovic C."/>
            <person name="Hall O."/>
            <person name="Minx P."/>
            <person name="Tomlinson C."/>
            <person name="Mitreva M."/>
            <person name="Hou S."/>
            <person name="Chen J."/>
            <person name="Wollam A."/>
            <person name="Pepin K.H."/>
            <person name="Johnson M."/>
            <person name="Bhonagiri V."/>
            <person name="Zhang X."/>
            <person name="Suruliraj S."/>
            <person name="Warren W."/>
            <person name="Chinwalla A."/>
            <person name="Mardis E.R."/>
            <person name="Wilson R.K."/>
        </authorList>
    </citation>
    <scope>NUCLEOTIDE SEQUENCE [LARGE SCALE GENOMIC DNA]</scope>
    <source>
        <strain evidence="2 3">DP7</strain>
    </source>
</reference>
<evidence type="ECO:0000313" key="2">
    <source>
        <dbReference type="EMBL" id="EHL08986.1"/>
    </source>
</evidence>
<feature type="region of interest" description="Disordered" evidence="1">
    <location>
        <begin position="211"/>
        <end position="237"/>
    </location>
</feature>
<proteinExistence type="predicted"/>